<evidence type="ECO:0000313" key="1">
    <source>
        <dbReference type="EMBL" id="MBI4210313.1"/>
    </source>
</evidence>
<accession>A0A8T3YJ82</accession>
<sequence length="176" mass="19677">MLFVDASTLILAAKTELLDMFIEASHEPLAVSVEVEKEATCKNTFDALLIRQRIDEKKILAKKVKDSGLVKKMALDFNLHKGEAETIVLCMENGGKAIATDDYSAMKACAVLGISYITILGVLLRLCEQKKLSKAEAKLKLEDLARYGRYSREIIGDFAQRLEGWKNAKSLEHEDR</sequence>
<evidence type="ECO:0000313" key="2">
    <source>
        <dbReference type="Proteomes" id="UP000732298"/>
    </source>
</evidence>
<gene>
    <name evidence="1" type="ORF">HY544_02285</name>
</gene>
<dbReference type="EMBL" id="JACQPB010000030">
    <property type="protein sequence ID" value="MBI4210313.1"/>
    <property type="molecule type" value="Genomic_DNA"/>
</dbReference>
<organism evidence="1 2">
    <name type="scientific">Candidatus Iainarchaeum sp</name>
    <dbReference type="NCBI Taxonomy" id="3101447"/>
    <lineage>
        <taxon>Archaea</taxon>
        <taxon>Candidatus Iainarchaeota</taxon>
        <taxon>Candidatus Iainarchaeia</taxon>
        <taxon>Candidatus Iainarchaeales</taxon>
        <taxon>Candidatus Iainarchaeaceae</taxon>
        <taxon>Candidatus Iainarchaeum</taxon>
    </lineage>
</organism>
<dbReference type="PANTHER" id="PTHR39550">
    <property type="entry name" value="SLL0658 PROTEIN"/>
    <property type="match status" value="1"/>
</dbReference>
<dbReference type="AlphaFoldDB" id="A0A8T3YJ82"/>
<name>A0A8T3YJ82_9ARCH</name>
<dbReference type="InterPro" id="IPR021799">
    <property type="entry name" value="PIN-like_prokaryotic"/>
</dbReference>
<dbReference type="PANTHER" id="PTHR39550:SF1">
    <property type="entry name" value="SLL0658 PROTEIN"/>
    <property type="match status" value="1"/>
</dbReference>
<evidence type="ECO:0008006" key="3">
    <source>
        <dbReference type="Google" id="ProtNLM"/>
    </source>
</evidence>
<reference evidence="1" key="1">
    <citation type="submission" date="2020-07" db="EMBL/GenBank/DDBJ databases">
        <title>Huge and variable diversity of episymbiotic CPR bacteria and DPANN archaea in groundwater ecosystems.</title>
        <authorList>
            <person name="He C.Y."/>
            <person name="Keren R."/>
            <person name="Whittaker M."/>
            <person name="Farag I.F."/>
            <person name="Doudna J."/>
            <person name="Cate J.H.D."/>
            <person name="Banfield J.F."/>
        </authorList>
    </citation>
    <scope>NUCLEOTIDE SEQUENCE</scope>
    <source>
        <strain evidence="1">NC_groundwater_1296_Ag_S-0.2um_52_80</strain>
    </source>
</reference>
<dbReference type="Proteomes" id="UP000732298">
    <property type="component" value="Unassembled WGS sequence"/>
</dbReference>
<protein>
    <recommendedName>
        <fullName evidence="3">DUF3368 domain-containing protein</fullName>
    </recommendedName>
</protein>
<dbReference type="Pfam" id="PF11848">
    <property type="entry name" value="DUF3368"/>
    <property type="match status" value="1"/>
</dbReference>
<comment type="caution">
    <text evidence="1">The sequence shown here is derived from an EMBL/GenBank/DDBJ whole genome shotgun (WGS) entry which is preliminary data.</text>
</comment>
<proteinExistence type="predicted"/>